<dbReference type="Proteomes" id="UP000216063">
    <property type="component" value="Unassembled WGS sequence"/>
</dbReference>
<reference evidence="1 2" key="1">
    <citation type="submission" date="2017-07" db="EMBL/GenBank/DDBJ databases">
        <title>The new phylogeny of genus Mycobacterium.</title>
        <authorList>
            <person name="Tortoli E."/>
            <person name="Trovato A."/>
            <person name="Cirillo D.M."/>
        </authorList>
    </citation>
    <scope>NUCLEOTIDE SEQUENCE [LARGE SCALE GENOMIC DNA]</scope>
    <source>
        <strain evidence="1 2">ATCC 33027</strain>
    </source>
</reference>
<name>A0A255D4E1_9MYCO</name>
<sequence length="74" mass="8579">MDSVTGTRHQQAKIEAWRYLLGDFVDFTSTSWHRGNIWALHIALSKLHVEVYSIGPIELDTAEQIHRRVCCTIR</sequence>
<dbReference type="EMBL" id="NOZR01000065">
    <property type="protein sequence ID" value="OYN74139.1"/>
    <property type="molecule type" value="Genomic_DNA"/>
</dbReference>
<evidence type="ECO:0000313" key="2">
    <source>
        <dbReference type="Proteomes" id="UP000216063"/>
    </source>
</evidence>
<gene>
    <name evidence="1" type="ORF">CG716_29405</name>
</gene>
<keyword evidence="2" id="KW-1185">Reference proteome</keyword>
<dbReference type="RefSeq" id="WP_094484668.1">
    <property type="nucleotide sequence ID" value="NZ_NOZR01000065.1"/>
</dbReference>
<dbReference type="AlphaFoldDB" id="A0A255D4E1"/>
<organism evidence="1 2">
    <name type="scientific">Mycolicibacterium sphagni</name>
    <dbReference type="NCBI Taxonomy" id="1786"/>
    <lineage>
        <taxon>Bacteria</taxon>
        <taxon>Bacillati</taxon>
        <taxon>Actinomycetota</taxon>
        <taxon>Actinomycetes</taxon>
        <taxon>Mycobacteriales</taxon>
        <taxon>Mycobacteriaceae</taxon>
        <taxon>Mycolicibacterium</taxon>
    </lineage>
</organism>
<accession>A0A255D4E1</accession>
<evidence type="ECO:0000313" key="1">
    <source>
        <dbReference type="EMBL" id="OYN74139.1"/>
    </source>
</evidence>
<proteinExistence type="predicted"/>
<protein>
    <submittedName>
        <fullName evidence="1">Uncharacterized protein</fullName>
    </submittedName>
</protein>
<comment type="caution">
    <text evidence="1">The sequence shown here is derived from an EMBL/GenBank/DDBJ whole genome shotgun (WGS) entry which is preliminary data.</text>
</comment>